<protein>
    <recommendedName>
        <fullName evidence="1">DUF6371 domain-containing protein</fullName>
    </recommendedName>
</protein>
<evidence type="ECO:0000259" key="1">
    <source>
        <dbReference type="Pfam" id="PF19898"/>
    </source>
</evidence>
<feature type="domain" description="DUF6371" evidence="1">
    <location>
        <begin position="44"/>
        <end position="181"/>
    </location>
</feature>
<evidence type="ECO:0000313" key="3">
    <source>
        <dbReference type="Proteomes" id="UP000182257"/>
    </source>
</evidence>
<name>A0A1H4C3H3_XYLRU</name>
<sequence length="240" mass="27953">MKLKDLFKDSLRNLGLYMPAPPLWARPLSAQSSFCRAVVANGMLTKRQMVHAALRYRLGRSKDDAVIYWQIDQMGRVHDGKLMWYGADCHRLKNRHATWAMYLLKKHFELPQGSFQSDHVFFGLHLVREPCTVCIVEAEKSAVILSELYPQYVWLAAGGLGELQPSKFWALQRCQIILLPDTDEELTAYTRWYAVAQQVMQSFLWPKQNRIYVSDFLERHASADQKRRKIDLVDYIQEST</sequence>
<dbReference type="InterPro" id="IPR045951">
    <property type="entry name" value="DUF6371"/>
</dbReference>
<organism evidence="2 3">
    <name type="scientific">Xylanibacter ruminicola</name>
    <name type="common">Prevotella ruminicola</name>
    <dbReference type="NCBI Taxonomy" id="839"/>
    <lineage>
        <taxon>Bacteria</taxon>
        <taxon>Pseudomonadati</taxon>
        <taxon>Bacteroidota</taxon>
        <taxon>Bacteroidia</taxon>
        <taxon>Bacteroidales</taxon>
        <taxon>Prevotellaceae</taxon>
        <taxon>Xylanibacter</taxon>
    </lineage>
</organism>
<dbReference type="AlphaFoldDB" id="A0A1H4C3H3"/>
<dbReference type="Pfam" id="PF19898">
    <property type="entry name" value="DUF6371"/>
    <property type="match status" value="1"/>
</dbReference>
<gene>
    <name evidence="2" type="ORF">SAMN05216462_1747</name>
</gene>
<accession>A0A1H4C3H3</accession>
<dbReference type="Proteomes" id="UP000182257">
    <property type="component" value="Unassembled WGS sequence"/>
</dbReference>
<dbReference type="EMBL" id="FNRF01000003">
    <property type="protein sequence ID" value="SEA54833.1"/>
    <property type="molecule type" value="Genomic_DNA"/>
</dbReference>
<proteinExistence type="predicted"/>
<reference evidence="2 3" key="1">
    <citation type="submission" date="2016-10" db="EMBL/GenBank/DDBJ databases">
        <authorList>
            <person name="de Groot N.N."/>
        </authorList>
    </citation>
    <scope>NUCLEOTIDE SEQUENCE [LARGE SCALE GENOMIC DNA]</scope>
    <source>
        <strain evidence="2 3">D31d</strain>
    </source>
</reference>
<evidence type="ECO:0000313" key="2">
    <source>
        <dbReference type="EMBL" id="SEA54833.1"/>
    </source>
</evidence>